<organism evidence="2">
    <name type="scientific">marine sediment metagenome</name>
    <dbReference type="NCBI Taxonomy" id="412755"/>
    <lineage>
        <taxon>unclassified sequences</taxon>
        <taxon>metagenomes</taxon>
        <taxon>ecological metagenomes</taxon>
    </lineage>
</organism>
<proteinExistence type="predicted"/>
<feature type="transmembrane region" description="Helical" evidence="1">
    <location>
        <begin position="77"/>
        <end position="98"/>
    </location>
</feature>
<comment type="caution">
    <text evidence="2">The sequence shown here is derived from an EMBL/GenBank/DDBJ whole genome shotgun (WGS) entry which is preliminary data.</text>
</comment>
<evidence type="ECO:0000313" key="2">
    <source>
        <dbReference type="EMBL" id="KKN38303.1"/>
    </source>
</evidence>
<feature type="transmembrane region" description="Helical" evidence="1">
    <location>
        <begin position="104"/>
        <end position="124"/>
    </location>
</feature>
<accession>A0A0F9T9Z4</accession>
<name>A0A0F9T9Z4_9ZZZZ</name>
<sequence>MKLQKNLLLIPVVVAGVWGLFGLFAPEALMKLLNTPSESINPSLISTHMSLAIAQICLGIFAFWMRSLTDKKAMSGAMSVVALVFLLFGLEGVLVNLIVEGYAWNMFLLIQSIVFIVLAVIFFMKRNPK</sequence>
<keyword evidence="1" id="KW-0472">Membrane</keyword>
<feature type="transmembrane region" description="Helical" evidence="1">
    <location>
        <begin position="45"/>
        <end position="65"/>
    </location>
</feature>
<protein>
    <submittedName>
        <fullName evidence="2">Uncharacterized protein</fullName>
    </submittedName>
</protein>
<gene>
    <name evidence="2" type="ORF">LCGC14_0754830</name>
</gene>
<dbReference type="AlphaFoldDB" id="A0A0F9T9Z4"/>
<keyword evidence="1" id="KW-0812">Transmembrane</keyword>
<evidence type="ECO:0000256" key="1">
    <source>
        <dbReference type="SAM" id="Phobius"/>
    </source>
</evidence>
<keyword evidence="1" id="KW-1133">Transmembrane helix</keyword>
<reference evidence="2" key="1">
    <citation type="journal article" date="2015" name="Nature">
        <title>Complex archaea that bridge the gap between prokaryotes and eukaryotes.</title>
        <authorList>
            <person name="Spang A."/>
            <person name="Saw J.H."/>
            <person name="Jorgensen S.L."/>
            <person name="Zaremba-Niedzwiedzka K."/>
            <person name="Martijn J."/>
            <person name="Lind A.E."/>
            <person name="van Eijk R."/>
            <person name="Schleper C."/>
            <person name="Guy L."/>
            <person name="Ettema T.J."/>
        </authorList>
    </citation>
    <scope>NUCLEOTIDE SEQUENCE</scope>
</reference>
<feature type="transmembrane region" description="Helical" evidence="1">
    <location>
        <begin position="7"/>
        <end position="25"/>
    </location>
</feature>
<dbReference type="EMBL" id="LAZR01001839">
    <property type="protein sequence ID" value="KKN38303.1"/>
    <property type="molecule type" value="Genomic_DNA"/>
</dbReference>